<dbReference type="Proteomes" id="UP001469553">
    <property type="component" value="Unassembled WGS sequence"/>
</dbReference>
<evidence type="ECO:0000313" key="1">
    <source>
        <dbReference type="EMBL" id="MEQ2314730.1"/>
    </source>
</evidence>
<name>A0ABV1A952_9TELE</name>
<accession>A0ABV1A952</accession>
<organism evidence="1 2">
    <name type="scientific">Ameca splendens</name>
    <dbReference type="NCBI Taxonomy" id="208324"/>
    <lineage>
        <taxon>Eukaryota</taxon>
        <taxon>Metazoa</taxon>
        <taxon>Chordata</taxon>
        <taxon>Craniata</taxon>
        <taxon>Vertebrata</taxon>
        <taxon>Euteleostomi</taxon>
        <taxon>Actinopterygii</taxon>
        <taxon>Neopterygii</taxon>
        <taxon>Teleostei</taxon>
        <taxon>Neoteleostei</taxon>
        <taxon>Acanthomorphata</taxon>
        <taxon>Ovalentaria</taxon>
        <taxon>Atherinomorphae</taxon>
        <taxon>Cyprinodontiformes</taxon>
        <taxon>Goodeidae</taxon>
        <taxon>Ameca</taxon>
    </lineage>
</organism>
<dbReference type="EMBL" id="JAHRIP010085694">
    <property type="protein sequence ID" value="MEQ2314730.1"/>
    <property type="molecule type" value="Genomic_DNA"/>
</dbReference>
<reference evidence="1 2" key="1">
    <citation type="submission" date="2021-06" db="EMBL/GenBank/DDBJ databases">
        <authorList>
            <person name="Palmer J.M."/>
        </authorList>
    </citation>
    <scope>NUCLEOTIDE SEQUENCE [LARGE SCALE GENOMIC DNA]</scope>
    <source>
        <strain evidence="1 2">AS_MEX2019</strain>
        <tissue evidence="1">Muscle</tissue>
    </source>
</reference>
<evidence type="ECO:0000313" key="2">
    <source>
        <dbReference type="Proteomes" id="UP001469553"/>
    </source>
</evidence>
<protein>
    <submittedName>
        <fullName evidence="1">Uncharacterized protein</fullName>
    </submittedName>
</protein>
<gene>
    <name evidence="1" type="ORF">AMECASPLE_015143</name>
</gene>
<sequence>MQRQCSWYDLVMYVKSKDIVAFTVDRKHSEQTSEDEMEPHITTDCGNFTLALWELGGGPYNINQKMCPTLPPHPTRFWFVASGQQYAMRVLKRLGFLYTVVFLS</sequence>
<keyword evidence="2" id="KW-1185">Reference proteome</keyword>
<comment type="caution">
    <text evidence="1">The sequence shown here is derived from an EMBL/GenBank/DDBJ whole genome shotgun (WGS) entry which is preliminary data.</text>
</comment>
<proteinExistence type="predicted"/>